<dbReference type="PANTHER" id="PTHR11804:SF84">
    <property type="entry name" value="SACCHAROLYSIN"/>
    <property type="match status" value="1"/>
</dbReference>
<reference evidence="13 14" key="1">
    <citation type="submission" date="2016-10" db="EMBL/GenBank/DDBJ databases">
        <authorList>
            <person name="de Groot N.N."/>
        </authorList>
    </citation>
    <scope>NUCLEOTIDE SEQUENCE [LARGE SCALE GENOMIC DNA]</scope>
    <source>
        <strain evidence="13 14">EP1-55-1</strain>
    </source>
</reference>
<dbReference type="Gene3D" id="3.40.390.10">
    <property type="entry name" value="Collagenase (Catalytic Domain)"/>
    <property type="match status" value="1"/>
</dbReference>
<sequence>MFVPFKTPDFENFSKELNTILEKNEKLIEELLSKEDKTYNNFVRPYMESFEKLDLFFTPLSHLNSVENSKDTQTAYENSLPLLSRYHTKLSQNRELYEAFSKIDSNDLAQKEVIRQEIRDFKLSGVDLPENEKKRLEEINLRLSELNNRFSQNLLDATNAYELIIEDPKDVEGLPESDLELAKTEKDGKTVWRFTLQIPSYMAYMTYGPNRKLREELYKAYVTRAPENQEVIDEILRLRDEKAKLLGFDHFSELSLASKMAPNDDAVVGFLNELADASLPFAKKEVEKLEALAKEDGCESLESYDVAYYSEKLKKLELDFDDEITRPYFEQGRVLQGLLDFVSELFSITFEQVDVPVWNEKVKVYDLKEAGSAFARIYFDLDARESKRGGAWMNDWQTHHEDADGKEYPASAFVVCNFPPSTKDTPSLLRHDDVVTLFHEMGHAIHHLFSQVKERFVSGIHGVEWDAVEFPSQFLENFAYESEVLKRFARHIETGELMPDDLMTKIKKSKNFLAAMGMLRQLEFALFDFMLHQKLYQGDEVQKLLDSLRDRLSLIKPPSYNRFQWGFAHIFAGGYAAGYYSYKWAEVLSADAFFACFESKIKKDMTDGYKHHILQKGASRPMSELYREWLGRDPDPKALIKLYGLENE</sequence>
<comment type="catalytic activity">
    <reaction evidence="7">
        <text>Hydrolysis of oligopeptides, with broad specificity. Gly or Ala commonly occur as P1 or P1' residues, but more distant residues are also important, as is shown by the fact that Z-Gly-Pro-Gly-|-Gly-Pro-Ala is cleaved, but not Z-(Gly)(5).</text>
        <dbReference type="EC" id="3.4.24.70"/>
    </reaction>
</comment>
<accession>A0A1I5MU71</accession>
<dbReference type="InterPro" id="IPR045090">
    <property type="entry name" value="Pept_M3A_M3B"/>
</dbReference>
<dbReference type="FunFam" id="3.40.390.10:FF:000009">
    <property type="entry name" value="Oligopeptidase A"/>
    <property type="match status" value="1"/>
</dbReference>
<dbReference type="OrthoDB" id="9773538at2"/>
<evidence type="ECO:0000256" key="4">
    <source>
        <dbReference type="ARBA" id="ARBA00022801"/>
    </source>
</evidence>
<feature type="domain" description="Peptidase M3A/M3B catalytic" evidence="11">
    <location>
        <begin position="205"/>
        <end position="643"/>
    </location>
</feature>
<dbReference type="STRING" id="223786.SAMN05216234_10724"/>
<keyword evidence="10" id="KW-0175">Coiled coil</keyword>
<evidence type="ECO:0000256" key="7">
    <source>
        <dbReference type="ARBA" id="ARBA00024603"/>
    </source>
</evidence>
<proteinExistence type="inferred from homology"/>
<dbReference type="InterPro" id="IPR045666">
    <property type="entry name" value="OpdA_N"/>
</dbReference>
<dbReference type="AlphaFoldDB" id="A0A1I5MU71"/>
<protein>
    <recommendedName>
        <fullName evidence="8">oligopeptidase A</fullName>
        <ecNumber evidence="8">3.4.24.70</ecNumber>
    </recommendedName>
</protein>
<evidence type="ECO:0000256" key="5">
    <source>
        <dbReference type="ARBA" id="ARBA00022833"/>
    </source>
</evidence>
<evidence type="ECO:0000256" key="1">
    <source>
        <dbReference type="ARBA" id="ARBA00006040"/>
    </source>
</evidence>
<dbReference type="CDD" id="cd06456">
    <property type="entry name" value="M3A_DCP"/>
    <property type="match status" value="1"/>
</dbReference>
<evidence type="ECO:0000313" key="13">
    <source>
        <dbReference type="EMBL" id="SFP13103.1"/>
    </source>
</evidence>
<comment type="cofactor">
    <cofactor evidence="9">
        <name>Zn(2+)</name>
        <dbReference type="ChEBI" id="CHEBI:29105"/>
    </cofactor>
    <text evidence="9">Binds 1 zinc ion.</text>
</comment>
<keyword evidence="14" id="KW-1185">Reference proteome</keyword>
<dbReference type="GO" id="GO:0004222">
    <property type="term" value="F:metalloendopeptidase activity"/>
    <property type="evidence" value="ECO:0007669"/>
    <property type="project" value="UniProtKB-EC"/>
</dbReference>
<dbReference type="GO" id="GO:0046872">
    <property type="term" value="F:metal ion binding"/>
    <property type="evidence" value="ECO:0007669"/>
    <property type="project" value="UniProtKB-UniRule"/>
</dbReference>
<dbReference type="Pfam" id="PF01432">
    <property type="entry name" value="Peptidase_M3"/>
    <property type="match status" value="1"/>
</dbReference>
<organism evidence="13 14">
    <name type="scientific">Hydrogenimonas thermophila</name>
    <dbReference type="NCBI Taxonomy" id="223786"/>
    <lineage>
        <taxon>Bacteria</taxon>
        <taxon>Pseudomonadati</taxon>
        <taxon>Campylobacterota</taxon>
        <taxon>Epsilonproteobacteria</taxon>
        <taxon>Campylobacterales</taxon>
        <taxon>Hydrogenimonadaceae</taxon>
        <taxon>Hydrogenimonas</taxon>
    </lineage>
</organism>
<feature type="coiled-coil region" evidence="10">
    <location>
        <begin position="10"/>
        <end position="37"/>
    </location>
</feature>
<evidence type="ECO:0000256" key="3">
    <source>
        <dbReference type="ARBA" id="ARBA00022723"/>
    </source>
</evidence>
<keyword evidence="2 9" id="KW-0645">Protease</keyword>
<dbReference type="EC" id="3.4.24.70" evidence="8"/>
<dbReference type="Gene3D" id="1.10.1370.10">
    <property type="entry name" value="Neurolysin, domain 3"/>
    <property type="match status" value="1"/>
</dbReference>
<keyword evidence="3 9" id="KW-0479">Metal-binding</keyword>
<keyword evidence="5 9" id="KW-0862">Zinc</keyword>
<dbReference type="EMBL" id="FOXB01000007">
    <property type="protein sequence ID" value="SFP13103.1"/>
    <property type="molecule type" value="Genomic_DNA"/>
</dbReference>
<dbReference type="GO" id="GO:0006508">
    <property type="term" value="P:proteolysis"/>
    <property type="evidence" value="ECO:0007669"/>
    <property type="project" value="UniProtKB-KW"/>
</dbReference>
<evidence type="ECO:0000256" key="9">
    <source>
        <dbReference type="RuleBase" id="RU003435"/>
    </source>
</evidence>
<dbReference type="InterPro" id="IPR024079">
    <property type="entry name" value="MetalloPept_cat_dom_sf"/>
</dbReference>
<dbReference type="PANTHER" id="PTHR11804">
    <property type="entry name" value="PROTEASE M3 THIMET OLIGOPEPTIDASE-RELATED"/>
    <property type="match status" value="1"/>
</dbReference>
<evidence type="ECO:0000313" key="14">
    <source>
        <dbReference type="Proteomes" id="UP000199227"/>
    </source>
</evidence>
<keyword evidence="6 9" id="KW-0482">Metalloprotease</keyword>
<keyword evidence="4 9" id="KW-0378">Hydrolase</keyword>
<evidence type="ECO:0000256" key="8">
    <source>
        <dbReference type="ARBA" id="ARBA00026100"/>
    </source>
</evidence>
<dbReference type="Proteomes" id="UP000199227">
    <property type="component" value="Unassembled WGS sequence"/>
</dbReference>
<dbReference type="GO" id="GO:0006518">
    <property type="term" value="P:peptide metabolic process"/>
    <property type="evidence" value="ECO:0007669"/>
    <property type="project" value="TreeGrafter"/>
</dbReference>
<evidence type="ECO:0000259" key="12">
    <source>
        <dbReference type="Pfam" id="PF19310"/>
    </source>
</evidence>
<evidence type="ECO:0000256" key="2">
    <source>
        <dbReference type="ARBA" id="ARBA00022670"/>
    </source>
</evidence>
<feature type="domain" description="Oligopeptidase A N-terminal" evidence="12">
    <location>
        <begin position="18"/>
        <end position="133"/>
    </location>
</feature>
<dbReference type="InterPro" id="IPR034005">
    <property type="entry name" value="M3A_DCP"/>
</dbReference>
<dbReference type="InterPro" id="IPR024077">
    <property type="entry name" value="Neurolysin/TOP_dom2"/>
</dbReference>
<dbReference type="InterPro" id="IPR001567">
    <property type="entry name" value="Pept_M3A_M3B_dom"/>
</dbReference>
<dbReference type="Pfam" id="PF19310">
    <property type="entry name" value="TOP_N"/>
    <property type="match status" value="1"/>
</dbReference>
<evidence type="ECO:0000256" key="10">
    <source>
        <dbReference type="SAM" id="Coils"/>
    </source>
</evidence>
<dbReference type="SUPFAM" id="SSF55486">
    <property type="entry name" value="Metalloproteases ('zincins'), catalytic domain"/>
    <property type="match status" value="1"/>
</dbReference>
<dbReference type="GO" id="GO:0005829">
    <property type="term" value="C:cytosol"/>
    <property type="evidence" value="ECO:0007669"/>
    <property type="project" value="UniProtKB-ARBA"/>
</dbReference>
<comment type="similarity">
    <text evidence="1 9">Belongs to the peptidase M3 family.</text>
</comment>
<evidence type="ECO:0000259" key="11">
    <source>
        <dbReference type="Pfam" id="PF01432"/>
    </source>
</evidence>
<gene>
    <name evidence="13" type="ORF">SAMN05216234_10724</name>
</gene>
<name>A0A1I5MU71_9BACT</name>
<dbReference type="Gene3D" id="1.10.1370.40">
    <property type="match status" value="1"/>
</dbReference>
<evidence type="ECO:0000256" key="6">
    <source>
        <dbReference type="ARBA" id="ARBA00023049"/>
    </source>
</evidence>